<keyword evidence="2" id="KW-1185">Reference proteome</keyword>
<organism evidence="1 2">
    <name type="scientific">Devosia psychrophila</name>
    <dbReference type="NCBI Taxonomy" id="728005"/>
    <lineage>
        <taxon>Bacteria</taxon>
        <taxon>Pseudomonadati</taxon>
        <taxon>Pseudomonadota</taxon>
        <taxon>Alphaproteobacteria</taxon>
        <taxon>Hyphomicrobiales</taxon>
        <taxon>Devosiaceae</taxon>
        <taxon>Devosia</taxon>
    </lineage>
</organism>
<proteinExistence type="predicted"/>
<protein>
    <recommendedName>
        <fullName evidence="3">Transglutaminase-like cysteine proteinase BTLCP</fullName>
    </recommendedName>
</protein>
<gene>
    <name evidence="1" type="ORF">WH91_16300</name>
</gene>
<comment type="caution">
    <text evidence="1">The sequence shown here is derived from an EMBL/GenBank/DDBJ whole genome shotgun (WGS) entry which is preliminary data.</text>
</comment>
<reference evidence="1 2" key="1">
    <citation type="submission" date="2015-03" db="EMBL/GenBank/DDBJ databases">
        <authorList>
            <person name="Lepp D."/>
            <person name="Hassan Y.I."/>
            <person name="Li X.-Z."/>
            <person name="Zhou T."/>
        </authorList>
    </citation>
    <scope>NUCLEOTIDE SEQUENCE [LARGE SCALE GENOMIC DNA]</scope>
    <source>
        <strain evidence="1 2">Cr7-05</strain>
    </source>
</reference>
<dbReference type="EMBL" id="LAPV01000147">
    <property type="protein sequence ID" value="KKC31937.1"/>
    <property type="molecule type" value="Genomic_DNA"/>
</dbReference>
<dbReference type="InterPro" id="IPR010319">
    <property type="entry name" value="Transglutaminase-like_Cys_pept"/>
</dbReference>
<evidence type="ECO:0000313" key="1">
    <source>
        <dbReference type="EMBL" id="KKC31937.1"/>
    </source>
</evidence>
<name>A0ABR5DV91_9HYPH</name>
<dbReference type="Proteomes" id="UP000033519">
    <property type="component" value="Unassembled WGS sequence"/>
</dbReference>
<dbReference type="Gene3D" id="3.10.620.30">
    <property type="match status" value="1"/>
</dbReference>
<dbReference type="Pfam" id="PF06035">
    <property type="entry name" value="Peptidase_C93"/>
    <property type="match status" value="1"/>
</dbReference>
<sequence length="90" mass="9942">MDFCGTFPGPEQLTFNEELSPSLSCANTEVNARYQYQSDRGTYEVSDYWTVPLGNAADCDDFVLAKILELRDRGIAVSAMVILIGTLGNR</sequence>
<evidence type="ECO:0008006" key="3">
    <source>
        <dbReference type="Google" id="ProtNLM"/>
    </source>
</evidence>
<evidence type="ECO:0000313" key="2">
    <source>
        <dbReference type="Proteomes" id="UP000033519"/>
    </source>
</evidence>
<accession>A0ABR5DV91</accession>